<gene>
    <name evidence="1" type="ORF">CDO51_01725</name>
</gene>
<evidence type="ECO:0000313" key="2">
    <source>
        <dbReference type="Proteomes" id="UP000214588"/>
    </source>
</evidence>
<reference evidence="1 2" key="1">
    <citation type="submission" date="2017-06" db="EMBL/GenBank/DDBJ databases">
        <title>Draft Genome Sequence of Natranaerobius trueperi halophilic, alkalithermophilic bacteria from soda lakes.</title>
        <authorList>
            <person name="Zhao B."/>
        </authorList>
    </citation>
    <scope>NUCLEOTIDE SEQUENCE [LARGE SCALE GENOMIC DNA]</scope>
    <source>
        <strain evidence="1 2">DSM 18760</strain>
    </source>
</reference>
<dbReference type="Proteomes" id="UP000214588">
    <property type="component" value="Unassembled WGS sequence"/>
</dbReference>
<protein>
    <submittedName>
        <fullName evidence="1">Uncharacterized protein</fullName>
    </submittedName>
</protein>
<dbReference type="EMBL" id="NIQC01000002">
    <property type="protein sequence ID" value="OWZ84764.1"/>
    <property type="molecule type" value="Genomic_DNA"/>
</dbReference>
<proteinExistence type="predicted"/>
<organism evidence="1 2">
    <name type="scientific">Natranaerobius trueperi</name>
    <dbReference type="NCBI Taxonomy" id="759412"/>
    <lineage>
        <taxon>Bacteria</taxon>
        <taxon>Bacillati</taxon>
        <taxon>Bacillota</taxon>
        <taxon>Clostridia</taxon>
        <taxon>Natranaerobiales</taxon>
        <taxon>Natranaerobiaceae</taxon>
        <taxon>Natranaerobius</taxon>
    </lineage>
</organism>
<dbReference type="AlphaFoldDB" id="A0A226C2C7"/>
<keyword evidence="2" id="KW-1185">Reference proteome</keyword>
<evidence type="ECO:0000313" key="1">
    <source>
        <dbReference type="EMBL" id="OWZ84764.1"/>
    </source>
</evidence>
<accession>A0A226C2C7</accession>
<comment type="caution">
    <text evidence="1">The sequence shown here is derived from an EMBL/GenBank/DDBJ whole genome shotgun (WGS) entry which is preliminary data.</text>
</comment>
<sequence length="59" mass="6420">MMMVTASWDLVGAQYLINREAHSGAPGRNPDDVQKSFESERVGFGGLTVTRLDRPKGIG</sequence>
<name>A0A226C2C7_9FIRM</name>